<dbReference type="Gene3D" id="6.10.340.10">
    <property type="match status" value="1"/>
</dbReference>
<evidence type="ECO:0000259" key="12">
    <source>
        <dbReference type="PROSITE" id="PS50109"/>
    </source>
</evidence>
<keyword evidence="10 11" id="KW-0472">Membrane</keyword>
<dbReference type="GO" id="GO:0000155">
    <property type="term" value="F:phosphorelay sensor kinase activity"/>
    <property type="evidence" value="ECO:0007669"/>
    <property type="project" value="InterPro"/>
</dbReference>
<evidence type="ECO:0000256" key="9">
    <source>
        <dbReference type="ARBA" id="ARBA00023012"/>
    </source>
</evidence>
<feature type="domain" description="Histidine kinase" evidence="12">
    <location>
        <begin position="252"/>
        <end position="461"/>
    </location>
</feature>
<keyword evidence="8 11" id="KW-1133">Transmembrane helix</keyword>
<name>A0A6J7I2R7_9ZZZZ</name>
<feature type="domain" description="HAMP" evidence="13">
    <location>
        <begin position="191"/>
        <end position="244"/>
    </location>
</feature>
<evidence type="ECO:0000256" key="6">
    <source>
        <dbReference type="ARBA" id="ARBA00022692"/>
    </source>
</evidence>
<dbReference type="SMART" id="SM00304">
    <property type="entry name" value="HAMP"/>
    <property type="match status" value="1"/>
</dbReference>
<dbReference type="EC" id="2.7.13.3" evidence="3"/>
<evidence type="ECO:0000256" key="1">
    <source>
        <dbReference type="ARBA" id="ARBA00000085"/>
    </source>
</evidence>
<dbReference type="SMART" id="SM00388">
    <property type="entry name" value="HisKA"/>
    <property type="match status" value="1"/>
</dbReference>
<dbReference type="Gene3D" id="3.30.565.10">
    <property type="entry name" value="Histidine kinase-like ATPase, C-terminal domain"/>
    <property type="match status" value="1"/>
</dbReference>
<accession>A0A6J7I2R7</accession>
<evidence type="ECO:0000256" key="8">
    <source>
        <dbReference type="ARBA" id="ARBA00022989"/>
    </source>
</evidence>
<dbReference type="SUPFAM" id="SSF158472">
    <property type="entry name" value="HAMP domain-like"/>
    <property type="match status" value="1"/>
</dbReference>
<evidence type="ECO:0000256" key="11">
    <source>
        <dbReference type="SAM" id="Phobius"/>
    </source>
</evidence>
<dbReference type="SUPFAM" id="SSF47384">
    <property type="entry name" value="Homodimeric domain of signal transducing histidine kinase"/>
    <property type="match status" value="1"/>
</dbReference>
<evidence type="ECO:0000256" key="5">
    <source>
        <dbReference type="ARBA" id="ARBA00022679"/>
    </source>
</evidence>
<evidence type="ECO:0000259" key="13">
    <source>
        <dbReference type="PROSITE" id="PS50885"/>
    </source>
</evidence>
<dbReference type="InterPro" id="IPR003660">
    <property type="entry name" value="HAMP_dom"/>
</dbReference>
<dbReference type="PRINTS" id="PR00344">
    <property type="entry name" value="BCTRLSENSOR"/>
</dbReference>
<dbReference type="InterPro" id="IPR036890">
    <property type="entry name" value="HATPase_C_sf"/>
</dbReference>
<evidence type="ECO:0000313" key="14">
    <source>
        <dbReference type="EMBL" id="CAB4925083.1"/>
    </source>
</evidence>
<dbReference type="SUPFAM" id="SSF55874">
    <property type="entry name" value="ATPase domain of HSP90 chaperone/DNA topoisomerase II/histidine kinase"/>
    <property type="match status" value="1"/>
</dbReference>
<dbReference type="Gene3D" id="1.10.287.130">
    <property type="match status" value="1"/>
</dbReference>
<dbReference type="InterPro" id="IPR003594">
    <property type="entry name" value="HATPase_dom"/>
</dbReference>
<keyword evidence="4" id="KW-0597">Phosphoprotein</keyword>
<keyword evidence="5" id="KW-0808">Transferase</keyword>
<dbReference type="PROSITE" id="PS50109">
    <property type="entry name" value="HIS_KIN"/>
    <property type="match status" value="1"/>
</dbReference>
<dbReference type="PROSITE" id="PS50885">
    <property type="entry name" value="HAMP"/>
    <property type="match status" value="1"/>
</dbReference>
<evidence type="ECO:0000256" key="4">
    <source>
        <dbReference type="ARBA" id="ARBA00022553"/>
    </source>
</evidence>
<evidence type="ECO:0000256" key="10">
    <source>
        <dbReference type="ARBA" id="ARBA00023136"/>
    </source>
</evidence>
<gene>
    <name evidence="14" type="ORF">UFOPK3472_03784</name>
</gene>
<protein>
    <recommendedName>
        <fullName evidence="3">histidine kinase</fullName>
        <ecNumber evidence="3">2.7.13.3</ecNumber>
    </recommendedName>
</protein>
<comment type="catalytic activity">
    <reaction evidence="1">
        <text>ATP + protein L-histidine = ADP + protein N-phospho-L-histidine.</text>
        <dbReference type="EC" id="2.7.13.3"/>
    </reaction>
</comment>
<feature type="transmembrane region" description="Helical" evidence="11">
    <location>
        <begin position="167"/>
        <end position="190"/>
    </location>
</feature>
<dbReference type="InterPro" id="IPR005467">
    <property type="entry name" value="His_kinase_dom"/>
</dbReference>
<keyword evidence="9" id="KW-0902">Two-component regulatory system</keyword>
<feature type="transmembrane region" description="Helical" evidence="11">
    <location>
        <begin position="23"/>
        <end position="46"/>
    </location>
</feature>
<dbReference type="InterPro" id="IPR036097">
    <property type="entry name" value="HisK_dim/P_sf"/>
</dbReference>
<dbReference type="Pfam" id="PF00672">
    <property type="entry name" value="HAMP"/>
    <property type="match status" value="1"/>
</dbReference>
<evidence type="ECO:0000256" key="2">
    <source>
        <dbReference type="ARBA" id="ARBA00004370"/>
    </source>
</evidence>
<dbReference type="Pfam" id="PF00512">
    <property type="entry name" value="HisKA"/>
    <property type="match status" value="1"/>
</dbReference>
<dbReference type="PANTHER" id="PTHR45436:SF5">
    <property type="entry name" value="SENSOR HISTIDINE KINASE TRCS"/>
    <property type="match status" value="1"/>
</dbReference>
<dbReference type="InterPro" id="IPR050428">
    <property type="entry name" value="TCS_sensor_his_kinase"/>
</dbReference>
<dbReference type="PANTHER" id="PTHR45436">
    <property type="entry name" value="SENSOR HISTIDINE KINASE YKOH"/>
    <property type="match status" value="1"/>
</dbReference>
<dbReference type="InterPro" id="IPR003661">
    <property type="entry name" value="HisK_dim/P_dom"/>
</dbReference>
<dbReference type="CDD" id="cd06225">
    <property type="entry name" value="HAMP"/>
    <property type="match status" value="1"/>
</dbReference>
<proteinExistence type="predicted"/>
<sequence length="469" mass="49603">MRAIGTSVDLLRPRSWTVRVRSAVASTVVLAVCLIAAGGALIGILYSSLESSARTAADTRAVQVSEQLETDRPAQIDESSLATDGQIGIVQVVDGSGAVTASSRADGGRPLSTVEVAPSTTRDLGRIEQAEDGDFWVTARGAETAAGPVTVLVGADREPVEKVVSTVAILLAIVGPVVVALVALATYRLVGAALSPVERIRTRVASISNKDLGERIPVPQSRDEIARLAVTMNRMLERLQAGQRAQQRFVSDASHELRSPLSTITAALELAAARPELIDASLIDESLLPEARRMRRLIEDLLLLARSDEKQSPLGAVDVDLDDVLYEEGKRIDAMTDLTVGTSIVPVRVTGDQPALARMVRNVVDNAVRHAVTRIELSCTPSGGSAVIVIDDDGPGIPEQQRERVFDRFVRLDASRTRDEGGAGLGLAIVAGTAAAHTGSVTVSRSPLGGARFEIRIPTHQPSGSKELT</sequence>
<keyword evidence="6 11" id="KW-0812">Transmembrane</keyword>
<dbReference type="InterPro" id="IPR004358">
    <property type="entry name" value="Sig_transdc_His_kin-like_C"/>
</dbReference>
<evidence type="ECO:0000256" key="7">
    <source>
        <dbReference type="ARBA" id="ARBA00022777"/>
    </source>
</evidence>
<organism evidence="14">
    <name type="scientific">freshwater metagenome</name>
    <dbReference type="NCBI Taxonomy" id="449393"/>
    <lineage>
        <taxon>unclassified sequences</taxon>
        <taxon>metagenomes</taxon>
        <taxon>ecological metagenomes</taxon>
    </lineage>
</organism>
<keyword evidence="7" id="KW-0418">Kinase</keyword>
<dbReference type="EMBL" id="CAFBLX010000404">
    <property type="protein sequence ID" value="CAB4925083.1"/>
    <property type="molecule type" value="Genomic_DNA"/>
</dbReference>
<dbReference type="AlphaFoldDB" id="A0A6J7I2R7"/>
<dbReference type="CDD" id="cd00082">
    <property type="entry name" value="HisKA"/>
    <property type="match status" value="1"/>
</dbReference>
<dbReference type="Pfam" id="PF02518">
    <property type="entry name" value="HATPase_c"/>
    <property type="match status" value="1"/>
</dbReference>
<reference evidence="14" key="1">
    <citation type="submission" date="2020-05" db="EMBL/GenBank/DDBJ databases">
        <authorList>
            <person name="Chiriac C."/>
            <person name="Salcher M."/>
            <person name="Ghai R."/>
            <person name="Kavagutti S V."/>
        </authorList>
    </citation>
    <scope>NUCLEOTIDE SEQUENCE</scope>
</reference>
<comment type="subcellular location">
    <subcellularLocation>
        <location evidence="2">Membrane</location>
    </subcellularLocation>
</comment>
<dbReference type="SMART" id="SM00387">
    <property type="entry name" value="HATPase_c"/>
    <property type="match status" value="1"/>
</dbReference>
<dbReference type="GO" id="GO:0005886">
    <property type="term" value="C:plasma membrane"/>
    <property type="evidence" value="ECO:0007669"/>
    <property type="project" value="TreeGrafter"/>
</dbReference>
<evidence type="ECO:0000256" key="3">
    <source>
        <dbReference type="ARBA" id="ARBA00012438"/>
    </source>
</evidence>